<proteinExistence type="predicted"/>
<gene>
    <name evidence="2" type="ORF">SAMN04487970_104756</name>
</gene>
<dbReference type="Proteomes" id="UP000198601">
    <property type="component" value="Unassembled WGS sequence"/>
</dbReference>
<feature type="transmembrane region" description="Helical" evidence="1">
    <location>
        <begin position="21"/>
        <end position="39"/>
    </location>
</feature>
<reference evidence="3" key="1">
    <citation type="submission" date="2016-10" db="EMBL/GenBank/DDBJ databases">
        <authorList>
            <person name="Varghese N."/>
            <person name="Submissions S."/>
        </authorList>
    </citation>
    <scope>NUCLEOTIDE SEQUENCE [LARGE SCALE GENOMIC DNA]</scope>
    <source>
        <strain evidence="3">CGMCC 1.8946</strain>
    </source>
</reference>
<sequence>MLLISGVSMEQMVRIVKRQAILLQLIGCIPPLLLLALTLKDPLFIIFNYVVVVVGISILIMWFVIGRYTQKYFYKLDIVQQLKG</sequence>
<feature type="transmembrane region" description="Helical" evidence="1">
    <location>
        <begin position="45"/>
        <end position="65"/>
    </location>
</feature>
<evidence type="ECO:0000313" key="2">
    <source>
        <dbReference type="EMBL" id="SCW78850.1"/>
    </source>
</evidence>
<keyword evidence="1" id="KW-1133">Transmembrane helix</keyword>
<dbReference type="STRING" id="624147.SAMN04487970_104756"/>
<name>A0A1G4TBU5_9BACL</name>
<accession>A0A1G4TBU5</accession>
<dbReference type="AlphaFoldDB" id="A0A1G4TBU5"/>
<protein>
    <submittedName>
        <fullName evidence="2">Uncharacterized protein</fullName>
    </submittedName>
</protein>
<dbReference type="EMBL" id="FMTT01000047">
    <property type="protein sequence ID" value="SCW78850.1"/>
    <property type="molecule type" value="Genomic_DNA"/>
</dbReference>
<evidence type="ECO:0000256" key="1">
    <source>
        <dbReference type="SAM" id="Phobius"/>
    </source>
</evidence>
<keyword evidence="1" id="KW-0472">Membrane</keyword>
<evidence type="ECO:0000313" key="3">
    <source>
        <dbReference type="Proteomes" id="UP000198601"/>
    </source>
</evidence>
<organism evidence="2 3">
    <name type="scientific">Paenibacillus tianmuensis</name>
    <dbReference type="NCBI Taxonomy" id="624147"/>
    <lineage>
        <taxon>Bacteria</taxon>
        <taxon>Bacillati</taxon>
        <taxon>Bacillota</taxon>
        <taxon>Bacilli</taxon>
        <taxon>Bacillales</taxon>
        <taxon>Paenibacillaceae</taxon>
        <taxon>Paenibacillus</taxon>
    </lineage>
</organism>
<keyword evidence="1" id="KW-0812">Transmembrane</keyword>
<keyword evidence="3" id="KW-1185">Reference proteome</keyword>